<dbReference type="InterPro" id="IPR019056">
    <property type="entry name" value="Phage_TAC_6"/>
</dbReference>
<sequence>MTPFPWAEAMQFGLGVLRLPPDQFWRMTPRELAAAIAGLRGGATAPLGRAALDELMRRYPDHEEPAR</sequence>
<evidence type="ECO:0000313" key="2">
    <source>
        <dbReference type="EMBL" id="SSW90351.1"/>
    </source>
</evidence>
<evidence type="ECO:0000313" key="4">
    <source>
        <dbReference type="Proteomes" id="UP000256343"/>
    </source>
</evidence>
<dbReference type="RefSeq" id="WP_114357441.1">
    <property type="nucleotide sequence ID" value="NZ_QRDT01000006.1"/>
</dbReference>
<dbReference type="OrthoDB" id="7582980at2"/>
<name>A0A336JWB5_9BRAD</name>
<dbReference type="NCBIfam" id="TIGR02216">
    <property type="entry name" value="phage_TIGR02216"/>
    <property type="match status" value="1"/>
</dbReference>
<dbReference type="Pfam" id="PF09550">
    <property type="entry name" value="Phage_TAC_6"/>
    <property type="match status" value="1"/>
</dbReference>
<reference evidence="2 3" key="1">
    <citation type="submission" date="2017-08" db="EMBL/GenBank/DDBJ databases">
        <authorList>
            <person name="de Groot N.N."/>
        </authorList>
    </citation>
    <scope>NUCLEOTIDE SEQUENCE [LARGE SCALE GENOMIC DNA]</scope>
    <source>
        <strain evidence="2 3">JA575</strain>
    </source>
</reference>
<dbReference type="EMBL" id="UFQQ01000006">
    <property type="protein sequence ID" value="SSW90351.1"/>
    <property type="molecule type" value="Genomic_DNA"/>
</dbReference>
<keyword evidence="4" id="KW-1185">Reference proteome</keyword>
<dbReference type="InterPro" id="IPR011739">
    <property type="entry name" value="GTA_rcc01693"/>
</dbReference>
<proteinExistence type="predicted"/>
<organism evidence="2 3">
    <name type="scientific">Rhodopseudomonas pentothenatexigens</name>
    <dbReference type="NCBI Taxonomy" id="999699"/>
    <lineage>
        <taxon>Bacteria</taxon>
        <taxon>Pseudomonadati</taxon>
        <taxon>Pseudomonadota</taxon>
        <taxon>Alphaproteobacteria</taxon>
        <taxon>Hyphomicrobiales</taxon>
        <taxon>Nitrobacteraceae</taxon>
        <taxon>Rhodopseudomonas</taxon>
    </lineage>
</organism>
<dbReference type="AlphaFoldDB" id="A0A336JWB5"/>
<dbReference type="EMBL" id="QRDT01000006">
    <property type="protein sequence ID" value="RED37851.1"/>
    <property type="molecule type" value="Genomic_DNA"/>
</dbReference>
<evidence type="ECO:0000313" key="1">
    <source>
        <dbReference type="EMBL" id="RED37851.1"/>
    </source>
</evidence>
<dbReference type="Proteomes" id="UP000256343">
    <property type="component" value="Unassembled WGS sequence"/>
</dbReference>
<dbReference type="Proteomes" id="UP000252631">
    <property type="component" value="Unassembled WGS sequence"/>
</dbReference>
<protein>
    <submittedName>
        <fullName evidence="1 2">Phage protein (TIGR02216 family)</fullName>
    </submittedName>
</protein>
<gene>
    <name evidence="1" type="ORF">BJ125_106176</name>
    <name evidence="2" type="ORF">SAMN05892882_106176</name>
</gene>
<accession>A0A336JWB5</accession>
<evidence type="ECO:0000313" key="3">
    <source>
        <dbReference type="Proteomes" id="UP000252631"/>
    </source>
</evidence>
<reference evidence="1 4" key="2">
    <citation type="submission" date="2018-07" db="EMBL/GenBank/DDBJ databases">
        <title>Genomic Encyclopedia of Archaeal and Bacterial Type Strains, Phase II (KMG-II): from individual species to whole genera.</title>
        <authorList>
            <person name="Goeker M."/>
        </authorList>
    </citation>
    <scope>NUCLEOTIDE SEQUENCE [LARGE SCALE GENOMIC DNA]</scope>
    <source>
        <strain evidence="1 4">JA575</strain>
    </source>
</reference>